<gene>
    <name evidence="2" type="ORF">O181_126869</name>
</gene>
<organism evidence="2 3">
    <name type="scientific">Austropuccinia psidii MF-1</name>
    <dbReference type="NCBI Taxonomy" id="1389203"/>
    <lineage>
        <taxon>Eukaryota</taxon>
        <taxon>Fungi</taxon>
        <taxon>Dikarya</taxon>
        <taxon>Basidiomycota</taxon>
        <taxon>Pucciniomycotina</taxon>
        <taxon>Pucciniomycetes</taxon>
        <taxon>Pucciniales</taxon>
        <taxon>Sphaerophragmiaceae</taxon>
        <taxon>Austropuccinia</taxon>
    </lineage>
</organism>
<proteinExistence type="predicted"/>
<feature type="region of interest" description="Disordered" evidence="1">
    <location>
        <begin position="42"/>
        <end position="61"/>
    </location>
</feature>
<name>A0A9Q3KWV8_9BASI</name>
<keyword evidence="3" id="KW-1185">Reference proteome</keyword>
<evidence type="ECO:0000313" key="2">
    <source>
        <dbReference type="EMBL" id="MBW0587154.1"/>
    </source>
</evidence>
<protein>
    <submittedName>
        <fullName evidence="2">Uncharacterized protein</fullName>
    </submittedName>
</protein>
<reference evidence="2" key="1">
    <citation type="submission" date="2021-03" db="EMBL/GenBank/DDBJ databases">
        <title>Draft genome sequence of rust myrtle Austropuccinia psidii MF-1, a brazilian biotype.</title>
        <authorList>
            <person name="Quecine M.C."/>
            <person name="Pachon D.M.R."/>
            <person name="Bonatelli M.L."/>
            <person name="Correr F.H."/>
            <person name="Franceschini L.M."/>
            <person name="Leite T.F."/>
            <person name="Margarido G.R.A."/>
            <person name="Almeida C.A."/>
            <person name="Ferrarezi J.A."/>
            <person name="Labate C.A."/>
        </authorList>
    </citation>
    <scope>NUCLEOTIDE SEQUENCE</scope>
    <source>
        <strain evidence="2">MF-1</strain>
    </source>
</reference>
<sequence>MSKFSVQTQEQLHYFKRLNKELQRNAILQEAAIKPIPESFAQLSKSSEETNKRQNEVFEKQHNCKMDRDRLDKDINKLFTSYQGMKAQSQGHALDDPYHHKYLKTETV</sequence>
<dbReference type="EMBL" id="AVOT02126071">
    <property type="protein sequence ID" value="MBW0587154.1"/>
    <property type="molecule type" value="Genomic_DNA"/>
</dbReference>
<feature type="compositionally biased region" description="Basic and acidic residues" evidence="1">
    <location>
        <begin position="46"/>
        <end position="61"/>
    </location>
</feature>
<comment type="caution">
    <text evidence="2">The sequence shown here is derived from an EMBL/GenBank/DDBJ whole genome shotgun (WGS) entry which is preliminary data.</text>
</comment>
<evidence type="ECO:0000313" key="3">
    <source>
        <dbReference type="Proteomes" id="UP000765509"/>
    </source>
</evidence>
<dbReference type="AlphaFoldDB" id="A0A9Q3KWV8"/>
<dbReference type="Proteomes" id="UP000765509">
    <property type="component" value="Unassembled WGS sequence"/>
</dbReference>
<evidence type="ECO:0000256" key="1">
    <source>
        <dbReference type="SAM" id="MobiDB-lite"/>
    </source>
</evidence>
<accession>A0A9Q3KWV8</accession>